<dbReference type="PANTHER" id="PTHR31297:SF41">
    <property type="entry name" value="ENDOGLUCANASE, PUTATIVE (AFU_ORTHOLOGUE AFUA_5G01830)-RELATED"/>
    <property type="match status" value="1"/>
</dbReference>
<dbReference type="InterPro" id="IPR001547">
    <property type="entry name" value="Glyco_hydro_5"/>
</dbReference>
<evidence type="ECO:0000259" key="10">
    <source>
        <dbReference type="Pfam" id="PF03442"/>
    </source>
</evidence>
<keyword evidence="13" id="KW-1185">Reference proteome</keyword>
<dbReference type="EMBL" id="PDOE01000002">
    <property type="protein sequence ID" value="RKL68225.1"/>
    <property type="molecule type" value="Genomic_DNA"/>
</dbReference>
<dbReference type="SUPFAM" id="SSF51445">
    <property type="entry name" value="(Trans)glycosidases"/>
    <property type="match status" value="1"/>
</dbReference>
<evidence type="ECO:0000256" key="2">
    <source>
        <dbReference type="ARBA" id="ARBA00022729"/>
    </source>
</evidence>
<evidence type="ECO:0000256" key="7">
    <source>
        <dbReference type="ARBA" id="ARBA00023326"/>
    </source>
</evidence>
<evidence type="ECO:0000259" key="9">
    <source>
        <dbReference type="Pfam" id="PF00150"/>
    </source>
</evidence>
<dbReference type="Proteomes" id="UP000281498">
    <property type="component" value="Unassembled WGS sequence"/>
</dbReference>
<dbReference type="InterPro" id="IPR013783">
    <property type="entry name" value="Ig-like_fold"/>
</dbReference>
<dbReference type="Pfam" id="PF03442">
    <property type="entry name" value="CBM_X2"/>
    <property type="match status" value="1"/>
</dbReference>
<keyword evidence="2" id="KW-0732">Signal</keyword>
<reference evidence="12 13" key="1">
    <citation type="submission" date="2017-10" db="EMBL/GenBank/DDBJ databases">
        <title>Bacillus sp. nov., a halophilic bacterium isolated from a Keqin Lake.</title>
        <authorList>
            <person name="Wang H."/>
        </authorList>
    </citation>
    <scope>NUCLEOTIDE SEQUENCE [LARGE SCALE GENOMIC DNA]</scope>
    <source>
        <strain evidence="12 13">KCTC 13187</strain>
    </source>
</reference>
<keyword evidence="6 8" id="KW-0326">Glycosidase</keyword>
<dbReference type="RefSeq" id="WP_110938564.1">
    <property type="nucleotide sequence ID" value="NZ_KZ614147.1"/>
</dbReference>
<evidence type="ECO:0000256" key="6">
    <source>
        <dbReference type="ARBA" id="ARBA00023295"/>
    </source>
</evidence>
<dbReference type="Gene3D" id="3.20.20.80">
    <property type="entry name" value="Glycosidases"/>
    <property type="match status" value="1"/>
</dbReference>
<evidence type="ECO:0000259" key="11">
    <source>
        <dbReference type="Pfam" id="PF18448"/>
    </source>
</evidence>
<dbReference type="InterPro" id="IPR014756">
    <property type="entry name" value="Ig_E-set"/>
</dbReference>
<dbReference type="GO" id="GO:0008422">
    <property type="term" value="F:beta-glucosidase activity"/>
    <property type="evidence" value="ECO:0007669"/>
    <property type="project" value="TreeGrafter"/>
</dbReference>
<dbReference type="InterPro" id="IPR018087">
    <property type="entry name" value="Glyco_hydro_5_CS"/>
</dbReference>
<keyword evidence="4" id="KW-0136">Cellulose degradation</keyword>
<evidence type="ECO:0000313" key="12">
    <source>
        <dbReference type="EMBL" id="RKL68225.1"/>
    </source>
</evidence>
<evidence type="ECO:0000256" key="5">
    <source>
        <dbReference type="ARBA" id="ARBA00023277"/>
    </source>
</evidence>
<dbReference type="Pfam" id="PF18448">
    <property type="entry name" value="CBM46"/>
    <property type="match status" value="1"/>
</dbReference>
<proteinExistence type="inferred from homology"/>
<evidence type="ECO:0000256" key="8">
    <source>
        <dbReference type="RuleBase" id="RU361153"/>
    </source>
</evidence>
<gene>
    <name evidence="12" type="ORF">CR203_06990</name>
</gene>
<evidence type="ECO:0000256" key="4">
    <source>
        <dbReference type="ARBA" id="ARBA00023001"/>
    </source>
</evidence>
<dbReference type="AlphaFoldDB" id="A0A3A9KK98"/>
<dbReference type="GO" id="GO:0030245">
    <property type="term" value="P:cellulose catabolic process"/>
    <property type="evidence" value="ECO:0007669"/>
    <property type="project" value="UniProtKB-KW"/>
</dbReference>
<keyword evidence="7" id="KW-0624">Polysaccharide degradation</keyword>
<dbReference type="Pfam" id="PF00150">
    <property type="entry name" value="Cellulase"/>
    <property type="match status" value="1"/>
</dbReference>
<organism evidence="12 13">
    <name type="scientific">Salipaludibacillus neizhouensis</name>
    <dbReference type="NCBI Taxonomy" id="885475"/>
    <lineage>
        <taxon>Bacteria</taxon>
        <taxon>Bacillati</taxon>
        <taxon>Bacillota</taxon>
        <taxon>Bacilli</taxon>
        <taxon>Bacillales</taxon>
        <taxon>Bacillaceae</taxon>
    </lineage>
</organism>
<dbReference type="PANTHER" id="PTHR31297">
    <property type="entry name" value="GLUCAN ENDO-1,6-BETA-GLUCOSIDASE B"/>
    <property type="match status" value="1"/>
</dbReference>
<feature type="domain" description="Carbohydrate binding X2" evidence="10">
    <location>
        <begin position="386"/>
        <end position="468"/>
    </location>
</feature>
<keyword evidence="5" id="KW-0119">Carbohydrate metabolism</keyword>
<dbReference type="InterPro" id="IPR005102">
    <property type="entry name" value="Carbo-bd_X2"/>
</dbReference>
<evidence type="ECO:0000256" key="3">
    <source>
        <dbReference type="ARBA" id="ARBA00022801"/>
    </source>
</evidence>
<dbReference type="PIRSF" id="PIRSF001043">
    <property type="entry name" value="Endoglucanase_B"/>
    <property type="match status" value="1"/>
</dbReference>
<dbReference type="GO" id="GO:0009986">
    <property type="term" value="C:cell surface"/>
    <property type="evidence" value="ECO:0007669"/>
    <property type="project" value="TreeGrafter"/>
</dbReference>
<comment type="caution">
    <text evidence="12">The sequence shown here is derived from an EMBL/GenBank/DDBJ whole genome shotgun (WGS) entry which is preliminary data.</text>
</comment>
<dbReference type="InterPro" id="IPR040946">
    <property type="entry name" value="CBM46"/>
</dbReference>
<accession>A0A3A9KK98</accession>
<dbReference type="GO" id="GO:0005576">
    <property type="term" value="C:extracellular region"/>
    <property type="evidence" value="ECO:0007669"/>
    <property type="project" value="TreeGrafter"/>
</dbReference>
<evidence type="ECO:0000313" key="13">
    <source>
        <dbReference type="Proteomes" id="UP000281498"/>
    </source>
</evidence>
<sequence length="594" mass="67968">MKDTLTNFPFNHSLFQKPKNLLLITIFLLGTLIAPAITHANINDQSQNNQESSIQTYTNAMQPGWNLGNSFDAVGEDETAWGNPYVTQEFIKEIAAEGYKSIRIPITWDERMEENGDYMIDPDFLARVDQAVNWALEEDMYVMINIHHDSWLWLEEGMQSDYDRSLARYDAIWTQLAEHFKDYSNKLMFESINEPRFFGTDSERNEYLNELNTSFHKIVRQSGGGNDVRPLVLPTMDTASSASELDALYDTIQKLNDPNIISTIHYYGYWPFSVNIAGHTTFDNETKNDIIATFDRVHDKFVANGIPVILGEYGLLGFDQHTGVIQQGEKLKFFEFMTHYAQEKQITHMLWDNGQHFNRHTFEWSDPELYEMMKASWTTRSSTAESNLVHLKKGDEIKDISMQLNLNGNEMTSLSVDGRELVHGSDYEVKSDVLIFKKKVLARLTNFDNLGVDATVTAHFDKGADWNFHLTTYDTPALQSAEGTANEFVIPTLFNGDTLATMEAVYGTGENAGPQNWTSFKEFAYTFKPSYDTNQIILSQNFFNEIRDGEEVILTFHFWSGEKITYTIIKEGDTVESISADPTSLDQKPKKKKK</sequence>
<dbReference type="InterPro" id="IPR050386">
    <property type="entry name" value="Glycosyl_hydrolase_5"/>
</dbReference>
<feature type="domain" description="Glycoside hydrolase family 5" evidence="9">
    <location>
        <begin position="78"/>
        <end position="356"/>
    </location>
</feature>
<comment type="similarity">
    <text evidence="1 8">Belongs to the glycosyl hydrolase 5 (cellulase A) family.</text>
</comment>
<dbReference type="PROSITE" id="PS00659">
    <property type="entry name" value="GLYCOSYL_HYDROL_F5"/>
    <property type="match status" value="1"/>
</dbReference>
<name>A0A3A9KK98_9BACI</name>
<dbReference type="OrthoDB" id="9800955at2"/>
<protein>
    <submittedName>
        <fullName evidence="12">Cellulase</fullName>
    </submittedName>
</protein>
<dbReference type="InterPro" id="IPR017853">
    <property type="entry name" value="GH"/>
</dbReference>
<keyword evidence="3 8" id="KW-0378">Hydrolase</keyword>
<dbReference type="Gene3D" id="2.60.40.10">
    <property type="entry name" value="Immunoglobulins"/>
    <property type="match status" value="2"/>
</dbReference>
<evidence type="ECO:0000256" key="1">
    <source>
        <dbReference type="ARBA" id="ARBA00005641"/>
    </source>
</evidence>
<dbReference type="InterPro" id="IPR016282">
    <property type="entry name" value="Glyco_hydro_5_endoGlcnase_B"/>
</dbReference>
<feature type="domain" description="Endoglucanase B carbohydrate binding" evidence="11">
    <location>
        <begin position="474"/>
        <end position="575"/>
    </location>
</feature>
<dbReference type="SUPFAM" id="SSF81296">
    <property type="entry name" value="E set domains"/>
    <property type="match status" value="1"/>
</dbReference>